<gene>
    <name evidence="1" type="ORF">THAOC_16290</name>
</gene>
<proteinExistence type="predicted"/>
<evidence type="ECO:0000313" key="2">
    <source>
        <dbReference type="Proteomes" id="UP000266841"/>
    </source>
</evidence>
<organism evidence="1 2">
    <name type="scientific">Thalassiosira oceanica</name>
    <name type="common">Marine diatom</name>
    <dbReference type="NCBI Taxonomy" id="159749"/>
    <lineage>
        <taxon>Eukaryota</taxon>
        <taxon>Sar</taxon>
        <taxon>Stramenopiles</taxon>
        <taxon>Ochrophyta</taxon>
        <taxon>Bacillariophyta</taxon>
        <taxon>Coscinodiscophyceae</taxon>
        <taxon>Thalassiosirophycidae</taxon>
        <taxon>Thalassiosirales</taxon>
        <taxon>Thalassiosiraceae</taxon>
        <taxon>Thalassiosira</taxon>
    </lineage>
</organism>
<keyword evidence="2" id="KW-1185">Reference proteome</keyword>
<name>K0SAA1_THAOC</name>
<dbReference type="EMBL" id="AGNL01018456">
    <property type="protein sequence ID" value="EJK63073.1"/>
    <property type="molecule type" value="Genomic_DNA"/>
</dbReference>
<dbReference type="Proteomes" id="UP000266841">
    <property type="component" value="Unassembled WGS sequence"/>
</dbReference>
<evidence type="ECO:0000313" key="1">
    <source>
        <dbReference type="EMBL" id="EJK63073.1"/>
    </source>
</evidence>
<dbReference type="AlphaFoldDB" id="K0SAA1"/>
<accession>K0SAA1</accession>
<comment type="caution">
    <text evidence="1">The sequence shown here is derived from an EMBL/GenBank/DDBJ whole genome shotgun (WGS) entry which is preliminary data.</text>
</comment>
<protein>
    <submittedName>
        <fullName evidence="1">Uncharacterized protein</fullName>
    </submittedName>
</protein>
<sequence>MLFESQGPRLPVAAMCGDSNKMPPRGQKRACVLTHPSGTLLPARTRSLPCTQSAGENLQWRTSADSCPLRTFSIANETSARGGSDWETPSLRRSAGQVSIRPEVELGRRINGTSDTDQADEVAAATLTVLKGAKSDDNVNLGKHLKKIESIVSLKKPNTLTNDTNLGELSELERIKVFVKAERSPHLSQVKDAVENKRKFTKGVLKLFGTTTIDLSADGDEDDDSDEALQAFVDS</sequence>
<reference evidence="1 2" key="1">
    <citation type="journal article" date="2012" name="Genome Biol.">
        <title>Genome and low-iron response of an oceanic diatom adapted to chronic iron limitation.</title>
        <authorList>
            <person name="Lommer M."/>
            <person name="Specht M."/>
            <person name="Roy A.S."/>
            <person name="Kraemer L."/>
            <person name="Andreson R."/>
            <person name="Gutowska M.A."/>
            <person name="Wolf J."/>
            <person name="Bergner S.V."/>
            <person name="Schilhabel M.B."/>
            <person name="Klostermeier U.C."/>
            <person name="Beiko R.G."/>
            <person name="Rosenstiel P."/>
            <person name="Hippler M."/>
            <person name="Laroche J."/>
        </authorList>
    </citation>
    <scope>NUCLEOTIDE SEQUENCE [LARGE SCALE GENOMIC DNA]</scope>
    <source>
        <strain evidence="1 2">CCMP1005</strain>
    </source>
</reference>